<sequence>MPTSMDEDSFLALGNSSLSTFLSTLLKDEEINKFELVVDNAKPDNNNSFRSLRFVEDTPKCKWYNLVGNDSDPDIRSARRGSKLRSHRSNANRRSTTFRRTVSDPSLCIQMPRRTASPIPVTQKKLIERKTARSESDLLRMPKTLQSPIVEKASLNCTKATRNATWDTAKLKKKNEMVNLFIDLMIEAEDDATEPISPNAAPICFKGEMTLATSCLWENPILSHEKKVLSMPRQPFGEPRRSVLTNELRKSLIEDIGGEVHFQSKRNKNCRNSILRGQRNYQRQSIPHSRSWLTYMAAISIHSAVWPNTQSCRKNAHELRNVQTIDMSDVVWSINLEGIKKHNPKALTNRLNLPATRA</sequence>
<dbReference type="Proteomes" id="UP000693970">
    <property type="component" value="Unassembled WGS sequence"/>
</dbReference>
<dbReference type="EMBL" id="JAGRRH010000024">
    <property type="protein sequence ID" value="KAG7342761.1"/>
    <property type="molecule type" value="Genomic_DNA"/>
</dbReference>
<evidence type="ECO:0000313" key="2">
    <source>
        <dbReference type="EMBL" id="KAG7342761.1"/>
    </source>
</evidence>
<evidence type="ECO:0000256" key="1">
    <source>
        <dbReference type="SAM" id="MobiDB-lite"/>
    </source>
</evidence>
<evidence type="ECO:0000313" key="3">
    <source>
        <dbReference type="Proteomes" id="UP000693970"/>
    </source>
</evidence>
<reference evidence="2" key="2">
    <citation type="submission" date="2021-04" db="EMBL/GenBank/DDBJ databases">
        <authorList>
            <person name="Podell S."/>
        </authorList>
    </citation>
    <scope>NUCLEOTIDE SEQUENCE</scope>
    <source>
        <strain evidence="2">Hildebrandi</strain>
    </source>
</reference>
<name>A0A9K3PDK9_9STRA</name>
<keyword evidence="3" id="KW-1185">Reference proteome</keyword>
<feature type="region of interest" description="Disordered" evidence="1">
    <location>
        <begin position="74"/>
        <end position="98"/>
    </location>
</feature>
<organism evidence="2 3">
    <name type="scientific">Nitzschia inconspicua</name>
    <dbReference type="NCBI Taxonomy" id="303405"/>
    <lineage>
        <taxon>Eukaryota</taxon>
        <taxon>Sar</taxon>
        <taxon>Stramenopiles</taxon>
        <taxon>Ochrophyta</taxon>
        <taxon>Bacillariophyta</taxon>
        <taxon>Bacillariophyceae</taxon>
        <taxon>Bacillariophycidae</taxon>
        <taxon>Bacillariales</taxon>
        <taxon>Bacillariaceae</taxon>
        <taxon>Nitzschia</taxon>
    </lineage>
</organism>
<accession>A0A9K3PDK9</accession>
<gene>
    <name evidence="2" type="ORF">IV203_020705</name>
</gene>
<proteinExistence type="predicted"/>
<comment type="caution">
    <text evidence="2">The sequence shown here is derived from an EMBL/GenBank/DDBJ whole genome shotgun (WGS) entry which is preliminary data.</text>
</comment>
<reference evidence="2" key="1">
    <citation type="journal article" date="2021" name="Sci. Rep.">
        <title>Diploid genomic architecture of Nitzschia inconspicua, an elite biomass production diatom.</title>
        <authorList>
            <person name="Oliver A."/>
            <person name="Podell S."/>
            <person name="Pinowska A."/>
            <person name="Traller J.C."/>
            <person name="Smith S.R."/>
            <person name="McClure R."/>
            <person name="Beliaev A."/>
            <person name="Bohutskyi P."/>
            <person name="Hill E.A."/>
            <person name="Rabines A."/>
            <person name="Zheng H."/>
            <person name="Allen L.Z."/>
            <person name="Kuo A."/>
            <person name="Grigoriev I.V."/>
            <person name="Allen A.E."/>
            <person name="Hazlebeck D."/>
            <person name="Allen E.E."/>
        </authorList>
    </citation>
    <scope>NUCLEOTIDE SEQUENCE</scope>
    <source>
        <strain evidence="2">Hildebrandi</strain>
    </source>
</reference>
<feature type="compositionally biased region" description="Basic residues" evidence="1">
    <location>
        <begin position="78"/>
        <end position="91"/>
    </location>
</feature>
<protein>
    <submittedName>
        <fullName evidence="2">Uncharacterized protein</fullName>
    </submittedName>
</protein>
<dbReference type="AlphaFoldDB" id="A0A9K3PDK9"/>